<dbReference type="GO" id="GO:0005507">
    <property type="term" value="F:copper ion binding"/>
    <property type="evidence" value="ECO:0007669"/>
    <property type="project" value="InterPro"/>
</dbReference>
<dbReference type="Proteomes" id="UP000800092">
    <property type="component" value="Unassembled WGS sequence"/>
</dbReference>
<evidence type="ECO:0000256" key="6">
    <source>
        <dbReference type="ARBA" id="ARBA00023163"/>
    </source>
</evidence>
<dbReference type="AlphaFoldDB" id="A0A6A6GZ10"/>
<evidence type="ECO:0000256" key="4">
    <source>
        <dbReference type="ARBA" id="ARBA00023008"/>
    </source>
</evidence>
<evidence type="ECO:0000313" key="10">
    <source>
        <dbReference type="Proteomes" id="UP000800092"/>
    </source>
</evidence>
<dbReference type="SMART" id="SM01090">
    <property type="entry name" value="Copper-fist"/>
    <property type="match status" value="1"/>
</dbReference>
<keyword evidence="5" id="KW-0805">Transcription regulation</keyword>
<comment type="subcellular location">
    <subcellularLocation>
        <location evidence="1">Nucleus</location>
    </subcellularLocation>
</comment>
<dbReference type="EMBL" id="ML991835">
    <property type="protein sequence ID" value="KAF2230847.1"/>
    <property type="molecule type" value="Genomic_DNA"/>
</dbReference>
<organism evidence="9 10">
    <name type="scientific">Viridothelium virens</name>
    <name type="common">Speckled blister lichen</name>
    <name type="synonym">Trypethelium virens</name>
    <dbReference type="NCBI Taxonomy" id="1048519"/>
    <lineage>
        <taxon>Eukaryota</taxon>
        <taxon>Fungi</taxon>
        <taxon>Dikarya</taxon>
        <taxon>Ascomycota</taxon>
        <taxon>Pezizomycotina</taxon>
        <taxon>Dothideomycetes</taxon>
        <taxon>Dothideomycetes incertae sedis</taxon>
        <taxon>Trypetheliales</taxon>
        <taxon>Trypetheliaceae</taxon>
        <taxon>Viridothelium</taxon>
    </lineage>
</organism>
<dbReference type="GO" id="GO:0000978">
    <property type="term" value="F:RNA polymerase II cis-regulatory region sequence-specific DNA binding"/>
    <property type="evidence" value="ECO:0007669"/>
    <property type="project" value="TreeGrafter"/>
</dbReference>
<evidence type="ECO:0000259" key="8">
    <source>
        <dbReference type="PROSITE" id="PS50073"/>
    </source>
</evidence>
<accession>A0A6A6GZ10</accession>
<evidence type="ECO:0000256" key="7">
    <source>
        <dbReference type="ARBA" id="ARBA00023242"/>
    </source>
</evidence>
<feature type="domain" description="Copper-fist" evidence="8">
    <location>
        <begin position="32"/>
        <end position="65"/>
    </location>
</feature>
<dbReference type="GO" id="GO:0045944">
    <property type="term" value="P:positive regulation of transcription by RNA polymerase II"/>
    <property type="evidence" value="ECO:0007669"/>
    <property type="project" value="TreeGrafter"/>
</dbReference>
<dbReference type="GO" id="GO:0005634">
    <property type="term" value="C:nucleus"/>
    <property type="evidence" value="ECO:0007669"/>
    <property type="project" value="UniProtKB-SubCell"/>
</dbReference>
<keyword evidence="10" id="KW-1185">Reference proteome</keyword>
<keyword evidence="2" id="KW-0479">Metal-binding</keyword>
<dbReference type="GO" id="GO:0006878">
    <property type="term" value="P:intracellular copper ion homeostasis"/>
    <property type="evidence" value="ECO:0007669"/>
    <property type="project" value="TreeGrafter"/>
</dbReference>
<proteinExistence type="predicted"/>
<dbReference type="GO" id="GO:0006879">
    <property type="term" value="P:intracellular iron ion homeostasis"/>
    <property type="evidence" value="ECO:0007669"/>
    <property type="project" value="TreeGrafter"/>
</dbReference>
<dbReference type="SUPFAM" id="SSF57879">
    <property type="entry name" value="Zinc domain conserved in yeast copper-regulated transcription factors"/>
    <property type="match status" value="1"/>
</dbReference>
<reference evidence="9" key="1">
    <citation type="journal article" date="2020" name="Stud. Mycol.">
        <title>101 Dothideomycetes genomes: a test case for predicting lifestyles and emergence of pathogens.</title>
        <authorList>
            <person name="Haridas S."/>
            <person name="Albert R."/>
            <person name="Binder M."/>
            <person name="Bloem J."/>
            <person name="Labutti K."/>
            <person name="Salamov A."/>
            <person name="Andreopoulos B."/>
            <person name="Baker S."/>
            <person name="Barry K."/>
            <person name="Bills G."/>
            <person name="Bluhm B."/>
            <person name="Cannon C."/>
            <person name="Castanera R."/>
            <person name="Culley D."/>
            <person name="Daum C."/>
            <person name="Ezra D."/>
            <person name="Gonzalez J."/>
            <person name="Henrissat B."/>
            <person name="Kuo A."/>
            <person name="Liang C."/>
            <person name="Lipzen A."/>
            <person name="Lutzoni F."/>
            <person name="Magnuson J."/>
            <person name="Mondo S."/>
            <person name="Nolan M."/>
            <person name="Ohm R."/>
            <person name="Pangilinan J."/>
            <person name="Park H.-J."/>
            <person name="Ramirez L."/>
            <person name="Alfaro M."/>
            <person name="Sun H."/>
            <person name="Tritt A."/>
            <person name="Yoshinaga Y."/>
            <person name="Zwiers L.-H."/>
            <person name="Turgeon B."/>
            <person name="Goodwin S."/>
            <person name="Spatafora J."/>
            <person name="Crous P."/>
            <person name="Grigoriev I."/>
        </authorList>
    </citation>
    <scope>NUCLEOTIDE SEQUENCE</scope>
    <source>
        <strain evidence="9">Tuck. ex Michener</strain>
    </source>
</reference>
<dbReference type="GO" id="GO:0000981">
    <property type="term" value="F:DNA-binding transcription factor activity, RNA polymerase II-specific"/>
    <property type="evidence" value="ECO:0007669"/>
    <property type="project" value="TreeGrafter"/>
</dbReference>
<dbReference type="OrthoDB" id="5600085at2759"/>
<gene>
    <name evidence="9" type="ORF">EV356DRAFT_508157</name>
</gene>
<dbReference type="PANTHER" id="PTHR28088:SF9">
    <property type="entry name" value="TRANSCRIPTION FACTOR GRISEA, PUTATIVE (AFU_ORTHOLOGUE AFUA_1G13190)-RELATED"/>
    <property type="match status" value="1"/>
</dbReference>
<dbReference type="PRINTS" id="PR00617">
    <property type="entry name" value="COPPERFIST"/>
</dbReference>
<dbReference type="SMART" id="SM00412">
    <property type="entry name" value="Cu_FIST"/>
    <property type="match status" value="1"/>
</dbReference>
<protein>
    <recommendedName>
        <fullName evidence="8">Copper-fist domain-containing protein</fullName>
    </recommendedName>
</protein>
<evidence type="ECO:0000256" key="2">
    <source>
        <dbReference type="ARBA" id="ARBA00022723"/>
    </source>
</evidence>
<evidence type="ECO:0000313" key="9">
    <source>
        <dbReference type="EMBL" id="KAF2230847.1"/>
    </source>
</evidence>
<dbReference type="FunFam" id="3.90.430.10:FF:000001">
    <property type="entry name" value="Copper fist DNA-binding protein"/>
    <property type="match status" value="1"/>
</dbReference>
<dbReference type="InterPro" id="IPR001083">
    <property type="entry name" value="Cu_fist_DNA-bd_dom"/>
</dbReference>
<dbReference type="PANTHER" id="PTHR28088">
    <property type="entry name" value="TRANSCRIPTIONAL ACTIVATOR HAA1-RELATED"/>
    <property type="match status" value="1"/>
</dbReference>
<keyword evidence="7" id="KW-0539">Nucleus</keyword>
<evidence type="ECO:0000256" key="5">
    <source>
        <dbReference type="ARBA" id="ARBA00023015"/>
    </source>
</evidence>
<dbReference type="InterPro" id="IPR036395">
    <property type="entry name" value="Cu_fist_DNA-bd_dom_sf"/>
</dbReference>
<keyword evidence="4" id="KW-0186">Copper</keyword>
<evidence type="ECO:0000256" key="3">
    <source>
        <dbReference type="ARBA" id="ARBA00022833"/>
    </source>
</evidence>
<dbReference type="InterPro" id="IPR051763">
    <property type="entry name" value="Copper_Homeo_Regul"/>
</dbReference>
<sequence>MPELDIQGTKRKVAWYVSTTLDHVNTVRRSPLKQDSGPCIRGHRSSKCEHKDRVLVEVRKPGRPLSACPHPPGSCNCDQIVLNYTIPKCMSNNVLHSKSQTHS</sequence>
<dbReference type="Gene3D" id="3.90.430.10">
    <property type="entry name" value="Copper fist DNA-binding domain"/>
    <property type="match status" value="1"/>
</dbReference>
<keyword evidence="3" id="KW-0862">Zinc</keyword>
<keyword evidence="6" id="KW-0804">Transcription</keyword>
<dbReference type="PROSITE" id="PS50073">
    <property type="entry name" value="COPPER_FIST_2"/>
    <property type="match status" value="1"/>
</dbReference>
<dbReference type="Pfam" id="PF00649">
    <property type="entry name" value="Copper-fist"/>
    <property type="match status" value="1"/>
</dbReference>
<name>A0A6A6GZ10_VIRVR</name>
<evidence type="ECO:0000256" key="1">
    <source>
        <dbReference type="ARBA" id="ARBA00004123"/>
    </source>
</evidence>